<proteinExistence type="predicted"/>
<protein>
    <submittedName>
        <fullName evidence="1">Uncharacterized protein</fullName>
    </submittedName>
</protein>
<dbReference type="KEGG" id="gax:Pan161_07230"/>
<dbReference type="RefSeq" id="WP_145224203.1">
    <property type="nucleotide sequence ID" value="NZ_CP036343.1"/>
</dbReference>
<organism evidence="1 2">
    <name type="scientific">Gimesia algae</name>
    <dbReference type="NCBI Taxonomy" id="2527971"/>
    <lineage>
        <taxon>Bacteria</taxon>
        <taxon>Pseudomonadati</taxon>
        <taxon>Planctomycetota</taxon>
        <taxon>Planctomycetia</taxon>
        <taxon>Planctomycetales</taxon>
        <taxon>Planctomycetaceae</taxon>
        <taxon>Gimesia</taxon>
    </lineage>
</organism>
<evidence type="ECO:0000313" key="2">
    <source>
        <dbReference type="Proteomes" id="UP000316855"/>
    </source>
</evidence>
<reference evidence="1 2" key="1">
    <citation type="submission" date="2019-02" db="EMBL/GenBank/DDBJ databases">
        <title>Deep-cultivation of Planctomycetes and their phenomic and genomic characterization uncovers novel biology.</title>
        <authorList>
            <person name="Wiegand S."/>
            <person name="Jogler M."/>
            <person name="Boedeker C."/>
            <person name="Pinto D."/>
            <person name="Vollmers J."/>
            <person name="Rivas-Marin E."/>
            <person name="Kohn T."/>
            <person name="Peeters S.H."/>
            <person name="Heuer A."/>
            <person name="Rast P."/>
            <person name="Oberbeckmann S."/>
            <person name="Bunk B."/>
            <person name="Jeske O."/>
            <person name="Meyerdierks A."/>
            <person name="Storesund J.E."/>
            <person name="Kallscheuer N."/>
            <person name="Luecker S."/>
            <person name="Lage O.M."/>
            <person name="Pohl T."/>
            <person name="Merkel B.J."/>
            <person name="Hornburger P."/>
            <person name="Mueller R.-W."/>
            <person name="Bruemmer F."/>
            <person name="Labrenz M."/>
            <person name="Spormann A.M."/>
            <person name="Op den Camp H."/>
            <person name="Overmann J."/>
            <person name="Amann R."/>
            <person name="Jetten M.S.M."/>
            <person name="Mascher T."/>
            <person name="Medema M.H."/>
            <person name="Devos D.P."/>
            <person name="Kaster A.-K."/>
            <person name="Ovreas L."/>
            <person name="Rohde M."/>
            <person name="Galperin M.Y."/>
            <person name="Jogler C."/>
        </authorList>
    </citation>
    <scope>NUCLEOTIDE SEQUENCE [LARGE SCALE GENOMIC DNA]</scope>
    <source>
        <strain evidence="1 2">Pan161</strain>
    </source>
</reference>
<dbReference type="Proteomes" id="UP000316855">
    <property type="component" value="Chromosome"/>
</dbReference>
<keyword evidence="2" id="KW-1185">Reference proteome</keyword>
<sequence length="352" mass="40379">MRKTVQLNMRKDSREIYQHLLQRIRDYPVYINNGPGEDADDIRQITLGFSYDQSGWIAVVFDTRPDAEVDGTWQNFIEQNCIDYLHWNAVWDQVSEGKCQLKVLLPLGKKTDVVPFAEMEEFASSLGQVLSDLLIKARDAGEFSSLPVDANCFLTVEDHDGTFGWKTFLDGRIQDESGEEPELVLCHRIRKLSVQKQIEYWIGQLDLKASEKPSDLDHFISGTDLALNELEAIGEKAVVPLLELCCRWAGQPEWNGDRPRRNFQETPVQNIVVRAIWKINEMNVATTLVEGLLHAIIYESVEANENRRLWGIIPYHTACCLYDQFEGYPKPQQNEKTNELKNPQAYLGAFLK</sequence>
<dbReference type="OrthoDB" id="5379612at2"/>
<name>A0A517V7W3_9PLAN</name>
<gene>
    <name evidence="1" type="ORF">Pan161_07230</name>
</gene>
<evidence type="ECO:0000313" key="1">
    <source>
        <dbReference type="EMBL" id="QDT89098.1"/>
    </source>
</evidence>
<dbReference type="AlphaFoldDB" id="A0A517V7W3"/>
<accession>A0A517V7W3</accession>
<dbReference type="EMBL" id="CP036343">
    <property type="protein sequence ID" value="QDT89098.1"/>
    <property type="molecule type" value="Genomic_DNA"/>
</dbReference>